<evidence type="ECO:0000256" key="17">
    <source>
        <dbReference type="ARBA" id="ARBA00048679"/>
    </source>
</evidence>
<dbReference type="PIRSF" id="PIRSF000641">
    <property type="entry name" value="SRK"/>
    <property type="match status" value="1"/>
</dbReference>
<evidence type="ECO:0000256" key="13">
    <source>
        <dbReference type="ARBA" id="ARBA00023157"/>
    </source>
</evidence>
<dbReference type="InterPro" id="IPR051343">
    <property type="entry name" value="G-type_lectin_kinases/EP1-like"/>
</dbReference>
<evidence type="ECO:0000256" key="2">
    <source>
        <dbReference type="ARBA" id="ARBA00022527"/>
    </source>
</evidence>
<dbReference type="InterPro" id="IPR011009">
    <property type="entry name" value="Kinase-like_dom_sf"/>
</dbReference>
<dbReference type="Gene3D" id="3.30.200.20">
    <property type="entry name" value="Phosphorylase Kinase, domain 1"/>
    <property type="match status" value="1"/>
</dbReference>
<keyword evidence="24" id="KW-1185">Reference proteome</keyword>
<evidence type="ECO:0000256" key="7">
    <source>
        <dbReference type="ARBA" id="ARBA00022734"/>
    </source>
</evidence>
<keyword evidence="5 20" id="KW-0812">Transmembrane</keyword>
<sequence>MDFSFRHHIGLIALFKILYVAVAQTNYRNISLGWSLTAFDDSASWRSPSGDFAFGFRRLENQNLYLLSIWFDKIPNQTLVWYANGDNPAPQGSRVELTTDGLFSLTDPGGEVIWMPNSSPVGVVYAAMLDTGNFILANYYSSNVWQSFDDPADTLLPSQVLRVHRNVSARTSENNFTRGRFELRLIPDGNLVLNTIALPTGNAYEAYYWSNTVDAPGGMTGNQLIFNASSGYLYIIKTNGEIVNVTSGNIGQTFPTRDYYHRATVDYDGVLRLYAHPRTSRNGRWDETWSTAWFTPNDICSAMMGERGGGTCGFNTYCSTENDGRPNCQCLPGFSFSDPNNKLKGCEQDAFQKCNLEGLRAEDLYDMHQLNNLQWNNSTQYEELISLTEDQCKSSCLYDCHCFLAVSIEGNCRKKKLPVSNGRRLEGRSDRVFVKVLNSDISSRDPNTILNLGKTNQATFSLVAALLLGSSGFLNLLLVAAILVIVLRSYGGRTKLRKLPSLLDTNLRTFTYVDLKVATKNFKEELGRGSFGTVYKGILQLSGSRILVAIKELYKISQEGEKEFKTEASVIAKIHHKNLVRLIGFCDEESHKLLVFEFMSNGSLARYLFGESRPKWGKRIQFAVEIARGLMYLHDECSTQIIHCDIKPQNILLDDSFTAKISDFGLAKLMISNQSGTLTAIRGTKGYVAPEWFKNTPVTAKVDVFSYGVLLLEIICCRKCTDMERQNEEEVILTEWVYDCYTERTLHKLVEDDEEARSDMRQLEKMVMVAIWCIQEDPNVRPSIKMVLHMLEGVVQVSAPPCVSPSPHGSIS</sequence>
<keyword evidence="15" id="KW-0325">Glycoprotein</keyword>
<dbReference type="PANTHER" id="PTHR47976:SF116">
    <property type="entry name" value="RECEPTOR-LIKE SERINE_THREONINE-PROTEIN KINASE"/>
    <property type="match status" value="1"/>
</dbReference>
<dbReference type="PROSITE" id="PS50927">
    <property type="entry name" value="BULB_LECTIN"/>
    <property type="match status" value="1"/>
</dbReference>
<dbReference type="EC" id="2.7.11.1" evidence="18"/>
<evidence type="ECO:0000256" key="6">
    <source>
        <dbReference type="ARBA" id="ARBA00022729"/>
    </source>
</evidence>
<dbReference type="PROSITE" id="PS00107">
    <property type="entry name" value="PROTEIN_KINASE_ATP"/>
    <property type="match status" value="1"/>
</dbReference>
<dbReference type="InterPro" id="IPR024171">
    <property type="entry name" value="SRK-like_kinase"/>
</dbReference>
<comment type="catalytic activity">
    <reaction evidence="16 18">
        <text>L-threonyl-[protein] + ATP = O-phospho-L-threonyl-[protein] + ADP + H(+)</text>
        <dbReference type="Rhea" id="RHEA:46608"/>
        <dbReference type="Rhea" id="RHEA-COMP:11060"/>
        <dbReference type="Rhea" id="RHEA-COMP:11605"/>
        <dbReference type="ChEBI" id="CHEBI:15378"/>
        <dbReference type="ChEBI" id="CHEBI:30013"/>
        <dbReference type="ChEBI" id="CHEBI:30616"/>
        <dbReference type="ChEBI" id="CHEBI:61977"/>
        <dbReference type="ChEBI" id="CHEBI:456216"/>
        <dbReference type="EC" id="2.7.11.1"/>
    </reaction>
</comment>
<evidence type="ECO:0000256" key="10">
    <source>
        <dbReference type="ARBA" id="ARBA00022840"/>
    </source>
</evidence>
<dbReference type="CDD" id="cd14066">
    <property type="entry name" value="STKc_IRAK"/>
    <property type="match status" value="1"/>
</dbReference>
<keyword evidence="7" id="KW-0430">Lectin</keyword>
<keyword evidence="14" id="KW-0675">Receptor</keyword>
<feature type="domain" description="Protein kinase" evidence="21">
    <location>
        <begin position="520"/>
        <end position="792"/>
    </location>
</feature>
<dbReference type="InterPro" id="IPR000719">
    <property type="entry name" value="Prot_kinase_dom"/>
</dbReference>
<evidence type="ECO:0000256" key="14">
    <source>
        <dbReference type="ARBA" id="ARBA00023170"/>
    </source>
</evidence>
<dbReference type="GO" id="GO:0030246">
    <property type="term" value="F:carbohydrate binding"/>
    <property type="evidence" value="ECO:0007669"/>
    <property type="project" value="UniProtKB-KW"/>
</dbReference>
<dbReference type="Pfam" id="PF00069">
    <property type="entry name" value="Pkinase"/>
    <property type="match status" value="1"/>
</dbReference>
<keyword evidence="10 18" id="KW-0067">ATP-binding</keyword>
<evidence type="ECO:0000256" key="5">
    <source>
        <dbReference type="ARBA" id="ARBA00022692"/>
    </source>
</evidence>
<comment type="catalytic activity">
    <reaction evidence="17 18">
        <text>L-seryl-[protein] + ATP = O-phospho-L-seryl-[protein] + ADP + H(+)</text>
        <dbReference type="Rhea" id="RHEA:17989"/>
        <dbReference type="Rhea" id="RHEA-COMP:9863"/>
        <dbReference type="Rhea" id="RHEA-COMP:11604"/>
        <dbReference type="ChEBI" id="CHEBI:15378"/>
        <dbReference type="ChEBI" id="CHEBI:29999"/>
        <dbReference type="ChEBI" id="CHEBI:30616"/>
        <dbReference type="ChEBI" id="CHEBI:83421"/>
        <dbReference type="ChEBI" id="CHEBI:456216"/>
        <dbReference type="EC" id="2.7.11.1"/>
    </reaction>
</comment>
<dbReference type="FunFam" id="3.30.200.20:FF:000059">
    <property type="entry name" value="S-receptor-like serine/threonine-protein kinase"/>
    <property type="match status" value="1"/>
</dbReference>
<evidence type="ECO:0000256" key="4">
    <source>
        <dbReference type="ARBA" id="ARBA00022679"/>
    </source>
</evidence>
<comment type="similarity">
    <text evidence="18">Belongs to the protein kinase superfamily. Ser/Thr protein kinase family.</text>
</comment>
<feature type="domain" description="Bulb-type lectin" evidence="22">
    <location>
        <begin position="30"/>
        <end position="149"/>
    </location>
</feature>
<evidence type="ECO:0000256" key="19">
    <source>
        <dbReference type="PROSITE-ProRule" id="PRU10141"/>
    </source>
</evidence>
<dbReference type="Gene3D" id="1.10.510.10">
    <property type="entry name" value="Transferase(Phosphotransferase) domain 1"/>
    <property type="match status" value="1"/>
</dbReference>
<evidence type="ECO:0000256" key="18">
    <source>
        <dbReference type="PIRNR" id="PIRNR000641"/>
    </source>
</evidence>
<dbReference type="Proteomes" id="UP001630127">
    <property type="component" value="Unassembled WGS sequence"/>
</dbReference>
<evidence type="ECO:0000256" key="20">
    <source>
        <dbReference type="SAM" id="Phobius"/>
    </source>
</evidence>
<keyword evidence="9 18" id="KW-0418">Kinase</keyword>
<evidence type="ECO:0000256" key="9">
    <source>
        <dbReference type="ARBA" id="ARBA00022777"/>
    </source>
</evidence>
<keyword evidence="11 20" id="KW-1133">Transmembrane helix</keyword>
<dbReference type="FunFam" id="2.90.10.10:FF:000013">
    <property type="entry name" value="G-type lectin S-receptor-like serine/threonine-protein kinase LECRK1"/>
    <property type="match status" value="1"/>
</dbReference>
<keyword evidence="12 20" id="KW-0472">Membrane</keyword>
<feature type="transmembrane region" description="Helical" evidence="20">
    <location>
        <begin position="460"/>
        <end position="487"/>
    </location>
</feature>
<dbReference type="SUPFAM" id="SSF56112">
    <property type="entry name" value="Protein kinase-like (PK-like)"/>
    <property type="match status" value="1"/>
</dbReference>
<dbReference type="InterPro" id="IPR008271">
    <property type="entry name" value="Ser/Thr_kinase_AS"/>
</dbReference>
<dbReference type="FunFam" id="1.10.510.10:FF:000237">
    <property type="entry name" value="G-type lectin S-receptor-like serine/threonine-protein kinase"/>
    <property type="match status" value="1"/>
</dbReference>
<evidence type="ECO:0000256" key="16">
    <source>
        <dbReference type="ARBA" id="ARBA00047899"/>
    </source>
</evidence>
<protein>
    <recommendedName>
        <fullName evidence="18">Receptor-like serine/threonine-protein kinase</fullName>
        <ecNumber evidence="18">2.7.11.1</ecNumber>
    </recommendedName>
</protein>
<keyword evidence="4 18" id="KW-0808">Transferase</keyword>
<dbReference type="AlphaFoldDB" id="A0ABD2ZAT4"/>
<feature type="binding site" evidence="19">
    <location>
        <position position="551"/>
    </location>
    <ligand>
        <name>ATP</name>
        <dbReference type="ChEBI" id="CHEBI:30616"/>
    </ligand>
</feature>
<evidence type="ECO:0000256" key="15">
    <source>
        <dbReference type="ARBA" id="ARBA00023180"/>
    </source>
</evidence>
<dbReference type="CDD" id="cd00028">
    <property type="entry name" value="B_lectin"/>
    <property type="match status" value="1"/>
</dbReference>
<accession>A0ABD2ZAT4</accession>
<comment type="subcellular location">
    <subcellularLocation>
        <location evidence="1">Membrane</location>
        <topology evidence="1">Single-pass type I membrane protein</topology>
    </subcellularLocation>
</comment>
<dbReference type="Gene3D" id="2.90.10.10">
    <property type="entry name" value="Bulb-type lectin domain"/>
    <property type="match status" value="1"/>
</dbReference>
<dbReference type="PROSITE" id="PS00108">
    <property type="entry name" value="PROTEIN_KINASE_ST"/>
    <property type="match status" value="1"/>
</dbReference>
<proteinExistence type="inferred from homology"/>
<dbReference type="Pfam" id="PF01453">
    <property type="entry name" value="B_lectin"/>
    <property type="match status" value="1"/>
</dbReference>
<dbReference type="EMBL" id="JBJUIK010000010">
    <property type="protein sequence ID" value="KAL3516586.1"/>
    <property type="molecule type" value="Genomic_DNA"/>
</dbReference>
<keyword evidence="3" id="KW-0245">EGF-like domain</keyword>
<organism evidence="23 24">
    <name type="scientific">Cinchona calisaya</name>
    <dbReference type="NCBI Taxonomy" id="153742"/>
    <lineage>
        <taxon>Eukaryota</taxon>
        <taxon>Viridiplantae</taxon>
        <taxon>Streptophyta</taxon>
        <taxon>Embryophyta</taxon>
        <taxon>Tracheophyta</taxon>
        <taxon>Spermatophyta</taxon>
        <taxon>Magnoliopsida</taxon>
        <taxon>eudicotyledons</taxon>
        <taxon>Gunneridae</taxon>
        <taxon>Pentapetalae</taxon>
        <taxon>asterids</taxon>
        <taxon>lamiids</taxon>
        <taxon>Gentianales</taxon>
        <taxon>Rubiaceae</taxon>
        <taxon>Cinchonoideae</taxon>
        <taxon>Cinchoneae</taxon>
        <taxon>Cinchona</taxon>
    </lineage>
</organism>
<comment type="caution">
    <text evidence="23">The sequence shown here is derived from an EMBL/GenBank/DDBJ whole genome shotgun (WGS) entry which is preliminary data.</text>
</comment>
<dbReference type="GO" id="GO:0016020">
    <property type="term" value="C:membrane"/>
    <property type="evidence" value="ECO:0007669"/>
    <property type="project" value="UniProtKB-SubCell"/>
</dbReference>
<keyword evidence="8 18" id="KW-0547">Nucleotide-binding</keyword>
<dbReference type="InterPro" id="IPR017441">
    <property type="entry name" value="Protein_kinase_ATP_BS"/>
</dbReference>
<dbReference type="PANTHER" id="PTHR47976">
    <property type="entry name" value="G-TYPE LECTIN S-RECEPTOR-LIKE SERINE/THREONINE-PROTEIN KINASE SD2-5"/>
    <property type="match status" value="1"/>
</dbReference>
<name>A0ABD2ZAT4_9GENT</name>
<evidence type="ECO:0000256" key="12">
    <source>
        <dbReference type="ARBA" id="ARBA00023136"/>
    </source>
</evidence>
<dbReference type="GO" id="GO:0005524">
    <property type="term" value="F:ATP binding"/>
    <property type="evidence" value="ECO:0007669"/>
    <property type="project" value="UniProtKB-UniRule"/>
</dbReference>
<dbReference type="InterPro" id="IPR036426">
    <property type="entry name" value="Bulb-type_lectin_dom_sf"/>
</dbReference>
<evidence type="ECO:0000313" key="23">
    <source>
        <dbReference type="EMBL" id="KAL3516586.1"/>
    </source>
</evidence>
<evidence type="ECO:0000259" key="21">
    <source>
        <dbReference type="PROSITE" id="PS50011"/>
    </source>
</evidence>
<dbReference type="PROSITE" id="PS50011">
    <property type="entry name" value="PROTEIN_KINASE_DOM"/>
    <property type="match status" value="1"/>
</dbReference>
<dbReference type="GO" id="GO:0004674">
    <property type="term" value="F:protein serine/threonine kinase activity"/>
    <property type="evidence" value="ECO:0007669"/>
    <property type="project" value="UniProtKB-KW"/>
</dbReference>
<evidence type="ECO:0000256" key="8">
    <source>
        <dbReference type="ARBA" id="ARBA00022741"/>
    </source>
</evidence>
<dbReference type="Gene3D" id="2.90.10.30">
    <property type="match status" value="1"/>
</dbReference>
<gene>
    <name evidence="23" type="ORF">ACH5RR_023488</name>
</gene>
<evidence type="ECO:0000256" key="3">
    <source>
        <dbReference type="ARBA" id="ARBA00022536"/>
    </source>
</evidence>
<dbReference type="SMART" id="SM00220">
    <property type="entry name" value="S_TKc"/>
    <property type="match status" value="1"/>
</dbReference>
<keyword evidence="13" id="KW-1015">Disulfide bond</keyword>
<evidence type="ECO:0000256" key="1">
    <source>
        <dbReference type="ARBA" id="ARBA00004479"/>
    </source>
</evidence>
<keyword evidence="2 18" id="KW-0723">Serine/threonine-protein kinase</keyword>
<keyword evidence="6" id="KW-0732">Signal</keyword>
<dbReference type="SMART" id="SM00108">
    <property type="entry name" value="B_lectin"/>
    <property type="match status" value="1"/>
</dbReference>
<evidence type="ECO:0000313" key="24">
    <source>
        <dbReference type="Proteomes" id="UP001630127"/>
    </source>
</evidence>
<evidence type="ECO:0000259" key="22">
    <source>
        <dbReference type="PROSITE" id="PS50927"/>
    </source>
</evidence>
<dbReference type="InterPro" id="IPR001480">
    <property type="entry name" value="Bulb-type_lectin_dom"/>
</dbReference>
<reference evidence="23 24" key="1">
    <citation type="submission" date="2024-11" db="EMBL/GenBank/DDBJ databases">
        <title>A near-complete genome assembly of Cinchona calisaya.</title>
        <authorList>
            <person name="Lian D.C."/>
            <person name="Zhao X.W."/>
            <person name="Wei L."/>
        </authorList>
    </citation>
    <scope>NUCLEOTIDE SEQUENCE [LARGE SCALE GENOMIC DNA]</scope>
    <source>
        <tissue evidence="23">Nenye</tissue>
    </source>
</reference>
<evidence type="ECO:0000256" key="11">
    <source>
        <dbReference type="ARBA" id="ARBA00022989"/>
    </source>
</evidence>
<dbReference type="FunFam" id="2.90.10.30:FF:000001">
    <property type="entry name" value="Serine/threonine-protein kinase"/>
    <property type="match status" value="1"/>
</dbReference>
<dbReference type="SUPFAM" id="SSF51110">
    <property type="entry name" value="alpha-D-mannose-specific plant lectins"/>
    <property type="match status" value="1"/>
</dbReference>